<name>A0A560W7R8_9MICO</name>
<protein>
    <recommendedName>
        <fullName evidence="1">site-specific DNA-methyltransferase (adenine-specific)</fullName>
        <ecNumber evidence="1">2.1.1.72</ecNumber>
    </recommendedName>
</protein>
<evidence type="ECO:0000313" key="7">
    <source>
        <dbReference type="EMBL" id="TWD13658.1"/>
    </source>
</evidence>
<dbReference type="GO" id="GO:0009007">
    <property type="term" value="F:site-specific DNA-methyltransferase (adenine-specific) activity"/>
    <property type="evidence" value="ECO:0007669"/>
    <property type="project" value="UniProtKB-EC"/>
</dbReference>
<dbReference type="SUPFAM" id="SSF53335">
    <property type="entry name" value="S-adenosyl-L-methionine-dependent methyltransferases"/>
    <property type="match status" value="1"/>
</dbReference>
<dbReference type="GO" id="GO:0032259">
    <property type="term" value="P:methylation"/>
    <property type="evidence" value="ECO:0007669"/>
    <property type="project" value="UniProtKB-KW"/>
</dbReference>
<comment type="catalytic activity">
    <reaction evidence="4">
        <text>a 2'-deoxyadenosine in DNA + S-adenosyl-L-methionine = an N(6)-methyl-2'-deoxyadenosine in DNA + S-adenosyl-L-homocysteine + H(+)</text>
        <dbReference type="Rhea" id="RHEA:15197"/>
        <dbReference type="Rhea" id="RHEA-COMP:12418"/>
        <dbReference type="Rhea" id="RHEA-COMP:12419"/>
        <dbReference type="ChEBI" id="CHEBI:15378"/>
        <dbReference type="ChEBI" id="CHEBI:57856"/>
        <dbReference type="ChEBI" id="CHEBI:59789"/>
        <dbReference type="ChEBI" id="CHEBI:90615"/>
        <dbReference type="ChEBI" id="CHEBI:90616"/>
        <dbReference type="EC" id="2.1.1.72"/>
    </reaction>
</comment>
<dbReference type="InterPro" id="IPR029063">
    <property type="entry name" value="SAM-dependent_MTases_sf"/>
</dbReference>
<evidence type="ECO:0000256" key="4">
    <source>
        <dbReference type="ARBA" id="ARBA00047942"/>
    </source>
</evidence>
<evidence type="ECO:0000259" key="5">
    <source>
        <dbReference type="Pfam" id="PF02384"/>
    </source>
</evidence>
<dbReference type="Gene3D" id="3.40.50.150">
    <property type="entry name" value="Vaccinia Virus protein VP39"/>
    <property type="match status" value="1"/>
</dbReference>
<dbReference type="PANTHER" id="PTHR33841">
    <property type="entry name" value="DNA METHYLTRANSFERASE YEEA-RELATED"/>
    <property type="match status" value="1"/>
</dbReference>
<dbReference type="PANTHER" id="PTHR33841:SF1">
    <property type="entry name" value="DNA METHYLTRANSFERASE A"/>
    <property type="match status" value="1"/>
</dbReference>
<feature type="domain" description="Type ISP restriction-modification enzyme LLaBIII C-terminal specificity" evidence="6">
    <location>
        <begin position="738"/>
        <end position="1076"/>
    </location>
</feature>
<keyword evidence="3" id="KW-0808">Transferase</keyword>
<dbReference type="OrthoDB" id="9776021at2"/>
<comment type="caution">
    <text evidence="7">The sequence shown here is derived from an EMBL/GenBank/DDBJ whole genome shotgun (WGS) entry which is preliminary data.</text>
</comment>
<dbReference type="InterPro" id="IPR050953">
    <property type="entry name" value="N4_N6_ade-DNA_methylase"/>
</dbReference>
<proteinExistence type="predicted"/>
<feature type="domain" description="DNA methylase adenine-specific" evidence="5">
    <location>
        <begin position="346"/>
        <end position="385"/>
    </location>
</feature>
<sequence>MVADAKLRELIRNAPKDTWALIDFLRDGLSWPLPDVTHLQSDDILIDWKPEELHLDPAKVAKLIDITQLPPLTAKQNFGVFFLNFDGRNLPITAVRRLVHRLVSNKRGRGAGTHPTWELDDLLFFCFANGDQKVIHVVNFREKDGKRVLRVLSWSDKPTETRLDLLVRKAVPELSWTADDAPRLVVDPVGGRALAGYREGLRTAKQLSRRMAEVAQDVRDEVADLLTVETKTGPIRSLYRDVREQLLGDITEERFADVYAQTMVYGLLTARIAHPEQFESEQSLAVMKFDNEFLDAIYARFREGSDGIIDVDELGLADLAEQLARTNVDELLADFGADNQRDDPVVYFYEEFLAQYDPEQRKDLGAFYTPKPVVRYIVKTVDDALKSFGLPLGVADPTTWGEYVKSHPDIDIPKGALAEDSMVSMFDPANGTGTFLVEWLEQAKRNAGEIGVKTALSHASALEISLASYAVSHLKVSLDLPEDLREQERIPVFLGDTLSEKRVARISGLDDPIGAEGVQADRVKYDWHHNVLIGNPPYDRVESQGTGGFITAKTKGIKAVGERSLFDDIFDDAKKHVIFSAHASLYNLYVYFWRWAIWKVFEENTGPAVVSMITASSWLDGPGFLGLRRLAREVADEITVIDLHGDNKGTRKDENVFDIESPVAIVTLIRHGKSDRSKPALVRYASYWGTRADKLAALTDLALGKTTLTTLEASTDWHSPLIPTAGGADWAACPKVTDLFPWQQPGSMISRTWPVAPTKELLEERWEQFLATSVPDERLKYFAPSKTGRSITTKVPGMTKLVDLKSGDAHQPVVRFGMRSFDRQWTFHDPRLAKTESPSLWASLSSKQVFLTTMNTTSLGGGPAATLTTAVPDKHHFRGSYGGKDIVPLYRDANGTPNADPAAFRVLSDKLGVKVTVEQLFAYTFGVLAGTDYTDRFHEALETPGPRVPLTSDPELFAQMVKHGQRLIWLQTFGERFGTGPLPTSGITWTTEPSRLPDGRADIKYHAATEALQVADGILTGVPTDVWNFEVSGMDVIPKWLGYRMSKPAGRAASSTSPLDHIRPTSWLHEWSVELIEIVAAIKETVALVPHGVALLEQIMAGPFIAADELPGVPAALRKPPSDKAVAGQDALTFDDGVLPGINENGQL</sequence>
<evidence type="ECO:0000259" key="6">
    <source>
        <dbReference type="Pfam" id="PF18135"/>
    </source>
</evidence>
<evidence type="ECO:0000256" key="1">
    <source>
        <dbReference type="ARBA" id="ARBA00011900"/>
    </source>
</evidence>
<dbReference type="InterPro" id="IPR003356">
    <property type="entry name" value="DNA_methylase_A-5"/>
</dbReference>
<evidence type="ECO:0000313" key="8">
    <source>
        <dbReference type="Proteomes" id="UP000315628"/>
    </source>
</evidence>
<dbReference type="GO" id="GO:0008170">
    <property type="term" value="F:N-methyltransferase activity"/>
    <property type="evidence" value="ECO:0007669"/>
    <property type="project" value="InterPro"/>
</dbReference>
<dbReference type="EC" id="2.1.1.72" evidence="1"/>
<dbReference type="EMBL" id="VIUW01000004">
    <property type="protein sequence ID" value="TWD13658.1"/>
    <property type="molecule type" value="Genomic_DNA"/>
</dbReference>
<dbReference type="GO" id="GO:0003677">
    <property type="term" value="F:DNA binding"/>
    <property type="evidence" value="ECO:0007669"/>
    <property type="project" value="InterPro"/>
</dbReference>
<accession>A0A560W7R8</accession>
<dbReference type="InterPro" id="IPR041635">
    <property type="entry name" value="Type_ISP_LLaBIII_C"/>
</dbReference>
<dbReference type="Pfam" id="PF02384">
    <property type="entry name" value="N6_Mtase"/>
    <property type="match status" value="1"/>
</dbReference>
<reference evidence="7 8" key="1">
    <citation type="submission" date="2019-06" db="EMBL/GenBank/DDBJ databases">
        <title>Sequencing the genomes of 1000 actinobacteria strains.</title>
        <authorList>
            <person name="Klenk H.-P."/>
        </authorList>
    </citation>
    <scope>NUCLEOTIDE SEQUENCE [LARGE SCALE GENOMIC DNA]</scope>
    <source>
        <strain evidence="7 8">DSM 18935</strain>
    </source>
</reference>
<evidence type="ECO:0000256" key="2">
    <source>
        <dbReference type="ARBA" id="ARBA00022603"/>
    </source>
</evidence>
<dbReference type="AlphaFoldDB" id="A0A560W7R8"/>
<evidence type="ECO:0000256" key="3">
    <source>
        <dbReference type="ARBA" id="ARBA00022679"/>
    </source>
</evidence>
<gene>
    <name evidence="7" type="ORF">FB557_2286</name>
</gene>
<dbReference type="PRINTS" id="PR00507">
    <property type="entry name" value="N12N6MTFRASE"/>
</dbReference>
<dbReference type="Pfam" id="PF18135">
    <property type="entry name" value="Type_ISP_C"/>
    <property type="match status" value="1"/>
</dbReference>
<keyword evidence="2 7" id="KW-0489">Methyltransferase</keyword>
<keyword evidence="8" id="KW-1185">Reference proteome</keyword>
<organism evidence="7 8">
    <name type="scientific">Marihabitans asiaticum</name>
    <dbReference type="NCBI Taxonomy" id="415218"/>
    <lineage>
        <taxon>Bacteria</taxon>
        <taxon>Bacillati</taxon>
        <taxon>Actinomycetota</taxon>
        <taxon>Actinomycetes</taxon>
        <taxon>Micrococcales</taxon>
        <taxon>Intrasporangiaceae</taxon>
        <taxon>Marihabitans</taxon>
    </lineage>
</organism>
<dbReference type="Proteomes" id="UP000315628">
    <property type="component" value="Unassembled WGS sequence"/>
</dbReference>